<evidence type="ECO:0000313" key="1">
    <source>
        <dbReference type="EMBL" id="QBK91810.1"/>
    </source>
</evidence>
<name>A0A481Z9I6_9VIRU</name>
<accession>A0A481Z9I6</accession>
<reference evidence="1" key="1">
    <citation type="journal article" date="2019" name="MBio">
        <title>Virus Genomes from Deep Sea Sediments Expand the Ocean Megavirome and Support Independent Origins of Viral Gigantism.</title>
        <authorList>
            <person name="Backstrom D."/>
            <person name="Yutin N."/>
            <person name="Jorgensen S.L."/>
            <person name="Dharamshi J."/>
            <person name="Homa F."/>
            <person name="Zaremba-Niedwiedzka K."/>
            <person name="Spang A."/>
            <person name="Wolf Y.I."/>
            <person name="Koonin E.V."/>
            <person name="Ettema T.J."/>
        </authorList>
    </citation>
    <scope>NUCLEOTIDE SEQUENCE</scope>
</reference>
<dbReference type="EMBL" id="MK500565">
    <property type="protein sequence ID" value="QBK91810.1"/>
    <property type="molecule type" value="Genomic_DNA"/>
</dbReference>
<sequence length="82" mass="9399">MQSAEYATDFSKWNSVTWRFDLTVGYKVKETDSGVVGTIIEIHDKYSVTHAVMEGDNGEIYDHNLSHYKPVKRQYIIGLNNS</sequence>
<protein>
    <submittedName>
        <fullName evidence="1">Uncharacterized protein</fullName>
    </submittedName>
</protein>
<organism evidence="1">
    <name type="scientific">Pithovirus LCPAC304</name>
    <dbReference type="NCBI Taxonomy" id="2506594"/>
    <lineage>
        <taxon>Viruses</taxon>
        <taxon>Pithoviruses</taxon>
    </lineage>
</organism>
<proteinExistence type="predicted"/>
<gene>
    <name evidence="1" type="ORF">LCPAC304_01480</name>
</gene>